<evidence type="ECO:0000256" key="3">
    <source>
        <dbReference type="PROSITE-ProRule" id="PRU00191"/>
    </source>
</evidence>
<keyword evidence="2 3" id="KW-0727">SH2 domain</keyword>
<dbReference type="PROSITE" id="PS50001">
    <property type="entry name" value="SH2"/>
    <property type="match status" value="1"/>
</dbReference>
<evidence type="ECO:0000259" key="6">
    <source>
        <dbReference type="PROSITE" id="PS50002"/>
    </source>
</evidence>
<dbReference type="AlphaFoldDB" id="A0A1I7THS4"/>
<dbReference type="CDD" id="cd09941">
    <property type="entry name" value="SH2_Grb2_like"/>
    <property type="match status" value="1"/>
</dbReference>
<dbReference type="PRINTS" id="PR00452">
    <property type="entry name" value="SH3DOMAIN"/>
</dbReference>
<dbReference type="Pfam" id="PF00018">
    <property type="entry name" value="SH3_1"/>
    <property type="match status" value="1"/>
</dbReference>
<evidence type="ECO:0000313" key="7">
    <source>
        <dbReference type="Proteomes" id="UP000095282"/>
    </source>
</evidence>
<sequence length="212" mass="24757">MEAVAEHDFQAGPNNELSFRRGNILKVLNKDEDPHWFKAELDGNEGFIPSNFIRMRDCSWYLGKITRNDAEVLLKRPAIRDGNFLVRQCESSPGDFSISVRFQDTVQHFKVLRDQGGKYYLWTEMHNSLNELVRYHRSASVSRTHTILLSDMNIDTEFVQALFDFNPQENEELAFKRGDVILLIDKTDPNWWEGQLNNRRGIFPSNYVSQLQ</sequence>
<dbReference type="PRINTS" id="PR00401">
    <property type="entry name" value="SH2DOMAIN"/>
</dbReference>
<dbReference type="WBParaSite" id="Csp11.Scaffold618.g6054.t1">
    <property type="protein sequence ID" value="Csp11.Scaffold618.g6054.t1"/>
    <property type="gene ID" value="Csp11.Scaffold618.g6054"/>
</dbReference>
<reference evidence="8" key="1">
    <citation type="submission" date="2016-11" db="UniProtKB">
        <authorList>
            <consortium name="WormBaseParasite"/>
        </authorList>
    </citation>
    <scope>IDENTIFICATION</scope>
</reference>
<dbReference type="PROSITE" id="PS50002">
    <property type="entry name" value="SH3"/>
    <property type="match status" value="2"/>
</dbReference>
<dbReference type="SMART" id="SM00326">
    <property type="entry name" value="SH3"/>
    <property type="match status" value="2"/>
</dbReference>
<feature type="domain" description="SH3" evidence="6">
    <location>
        <begin position="154"/>
        <end position="212"/>
    </location>
</feature>
<feature type="domain" description="SH2" evidence="5">
    <location>
        <begin position="60"/>
        <end position="152"/>
    </location>
</feature>
<dbReference type="PRINTS" id="PR00499">
    <property type="entry name" value="P67PHOX"/>
</dbReference>
<dbReference type="Gene3D" id="3.30.505.10">
    <property type="entry name" value="SH2 domain"/>
    <property type="match status" value="1"/>
</dbReference>
<dbReference type="Gene3D" id="2.30.30.40">
    <property type="entry name" value="SH3 Domains"/>
    <property type="match status" value="2"/>
</dbReference>
<organism evidence="7 8">
    <name type="scientific">Caenorhabditis tropicalis</name>
    <dbReference type="NCBI Taxonomy" id="1561998"/>
    <lineage>
        <taxon>Eukaryota</taxon>
        <taxon>Metazoa</taxon>
        <taxon>Ecdysozoa</taxon>
        <taxon>Nematoda</taxon>
        <taxon>Chromadorea</taxon>
        <taxon>Rhabditida</taxon>
        <taxon>Rhabditina</taxon>
        <taxon>Rhabditomorpha</taxon>
        <taxon>Rhabditoidea</taxon>
        <taxon>Rhabditidae</taxon>
        <taxon>Peloderinae</taxon>
        <taxon>Caenorhabditis</taxon>
    </lineage>
</organism>
<evidence type="ECO:0000313" key="8">
    <source>
        <dbReference type="WBParaSite" id="Csp11.Scaffold618.g6054.t1"/>
    </source>
</evidence>
<dbReference type="SMART" id="SM00252">
    <property type="entry name" value="SH2"/>
    <property type="match status" value="1"/>
</dbReference>
<evidence type="ECO:0000256" key="2">
    <source>
        <dbReference type="ARBA" id="ARBA00022999"/>
    </source>
</evidence>
<dbReference type="CDD" id="cd11805">
    <property type="entry name" value="SH3_GRB2_like_C"/>
    <property type="match status" value="1"/>
</dbReference>
<dbReference type="Pfam" id="PF00017">
    <property type="entry name" value="SH2"/>
    <property type="match status" value="1"/>
</dbReference>
<dbReference type="Pfam" id="PF07653">
    <property type="entry name" value="SH3_2"/>
    <property type="match status" value="1"/>
</dbReference>
<dbReference type="PANTHER" id="PTHR46037">
    <property type="entry name" value="PROTEIN ENHANCER OF SEVENLESS 2B"/>
    <property type="match status" value="1"/>
</dbReference>
<dbReference type="eggNOG" id="KOG3601">
    <property type="taxonomic scope" value="Eukaryota"/>
</dbReference>
<dbReference type="InterPro" id="IPR036860">
    <property type="entry name" value="SH2_dom_sf"/>
</dbReference>
<dbReference type="InterPro" id="IPR000980">
    <property type="entry name" value="SH2"/>
</dbReference>
<dbReference type="Proteomes" id="UP000095282">
    <property type="component" value="Unplaced"/>
</dbReference>
<feature type="domain" description="SH3" evidence="6">
    <location>
        <begin position="1"/>
        <end position="58"/>
    </location>
</feature>
<keyword evidence="7" id="KW-1185">Reference proteome</keyword>
<dbReference type="InterPro" id="IPR001452">
    <property type="entry name" value="SH3_domain"/>
</dbReference>
<dbReference type="GO" id="GO:0016192">
    <property type="term" value="P:vesicle-mediated transport"/>
    <property type="evidence" value="ECO:0007669"/>
    <property type="project" value="UniProtKB-ARBA"/>
</dbReference>
<dbReference type="CDD" id="cd11804">
    <property type="entry name" value="SH3_GRB2_like_N"/>
    <property type="match status" value="1"/>
</dbReference>
<dbReference type="InterPro" id="IPR043539">
    <property type="entry name" value="Grb2-like"/>
</dbReference>
<evidence type="ECO:0000259" key="5">
    <source>
        <dbReference type="PROSITE" id="PS50001"/>
    </source>
</evidence>
<dbReference type="InterPro" id="IPR036028">
    <property type="entry name" value="SH3-like_dom_sf"/>
</dbReference>
<dbReference type="SUPFAM" id="SSF55550">
    <property type="entry name" value="SH2 domain"/>
    <property type="match status" value="1"/>
</dbReference>
<keyword evidence="1 4" id="KW-0728">SH3 domain</keyword>
<dbReference type="FunFam" id="2.30.30.40:FF:000072">
    <property type="entry name" value="Unconventional Myosin IB"/>
    <property type="match status" value="1"/>
</dbReference>
<dbReference type="SUPFAM" id="SSF50044">
    <property type="entry name" value="SH3-domain"/>
    <property type="match status" value="1"/>
</dbReference>
<evidence type="ECO:0000256" key="1">
    <source>
        <dbReference type="ARBA" id="ARBA00022443"/>
    </source>
</evidence>
<proteinExistence type="predicted"/>
<protein>
    <submittedName>
        <fullName evidence="8">GRB2-related adapter protein</fullName>
    </submittedName>
</protein>
<name>A0A1I7THS4_9PELO</name>
<accession>A0A1I7THS4</accession>
<dbReference type="STRING" id="1561998.A0A1I7THS4"/>
<evidence type="ECO:0000256" key="4">
    <source>
        <dbReference type="PROSITE-ProRule" id="PRU00192"/>
    </source>
</evidence>